<dbReference type="STRING" id="6248.A0A0K0E616"/>
<sequence>MIKWNKTYMNKYLLIYYLFFILSSYLLYGFNLTQLSSKYCSSNGIPNFLPSKYLYNFYNQSDYFYNGKSYTILSDIEKYNWKTSVNICNNIGFDLLEITTNDDVNAIQTIILSNFETNEIYNSDFWIGAKAKWSNFSGLQWVWNTNTSLTDRQLTNFCWENNKAEQFMNYDDICIKLTRNSWYKQWKATSCLENNRIMCEKDINNEIEKEYTSIQCECNNGFSGLFCNKTNTDLYTIDKFICNQDRLFFTCPINTLIHVNFAQFGIFDKGVSMCNNSIFENDTVFNCFDPFSLQTLKNTCQGKQFCDIEKVNFLFDYSICSKNSFSGLKYRMECLDKSQFNICSSDFDLIDNRCIKIFLGNKKNWYESRKICNSFNSDLINSITTPEIEKYINSQMLTFTNNTIYFWHSGYLSNFKENNNTCPMITFNLKTNNEQNINILDCNEEINFICQKSPSTLSENYLQIDETIKNTFNEESKSSYLQSSSLSLRCPTVTWYSLTFKETDMCTNATAICSSDGQLAYLQCGCSNNEWIGLPNTKMCTHTFYNDIDKQIKLNGDINNLSNYLYNNLNNYMKNGELYSGDLIKGIDTIKKLINYSRIKLYNNINNNSNDEIFVKNIAKSSDKIISEDNRENWNFLDENNEVKKNISLLMDLLEELVHISGKKKEFSMNETQLSNWEFLFVPNYNDNLLPVSSSRLSLSSGKEEKFPYIMLPPINDIEESKHSQRKRRNFENTKKGISVAYYVYKNMYWLLKPNSTKLLNSYVIGTTINSPNNNIYFKNNSTVKIILNHMRKKNIDNVTCVYWDKTNFIWSGNGCYVEHTNQDYTVCACNHLTNFAILIDVRGDELITLNEGTSDALELISIFGCALSVLFLFVSILIFQCLPSIHSERIYIHRNLCITLLAAELTFIIGIHRTFPETGCKVVAIILHYLFLSSFCWMLVEGCELYRLLIKVFEPDESYMTYYYTFSLLFPGIIVAFSGGFGWKNYGTYDYCWINAKSGLIWTFVGPIIGIIIINICILFIALKVVLSVRSRDRKTGNKIMGWLKGSSTLLCLLGITWVFGFLSAIEKIEPIFTFIFTILNSLQGIFIFIFHILLNEKIQKALIKSSIRLSFIFRKSKISPLNSGTTSNNTSTTNNEINNKNASLTLWQKIKLSISKENNDDEEGTMNSINQMPSNLINSCKNSLNISLKSINNDSIING</sequence>
<evidence type="ECO:0000256" key="8">
    <source>
        <dbReference type="ARBA" id="ARBA00023180"/>
    </source>
</evidence>
<dbReference type="InterPro" id="IPR000832">
    <property type="entry name" value="GPCR_2_secretin-like"/>
</dbReference>
<dbReference type="InterPro" id="IPR046338">
    <property type="entry name" value="GAIN_dom_sf"/>
</dbReference>
<dbReference type="Pfam" id="PF01825">
    <property type="entry name" value="GPS"/>
    <property type="match status" value="1"/>
</dbReference>
<evidence type="ECO:0000256" key="1">
    <source>
        <dbReference type="ARBA" id="ARBA00004651"/>
    </source>
</evidence>
<name>A0A0K0E616_STRER</name>
<dbReference type="AlphaFoldDB" id="A0A0K0E616"/>
<evidence type="ECO:0000313" key="13">
    <source>
        <dbReference type="Proteomes" id="UP000035681"/>
    </source>
</evidence>
<evidence type="ECO:0000259" key="12">
    <source>
        <dbReference type="PROSITE" id="PS50261"/>
    </source>
</evidence>
<evidence type="ECO:0000256" key="7">
    <source>
        <dbReference type="ARBA" id="ARBA00023157"/>
    </source>
</evidence>
<proteinExistence type="inferred from homology"/>
<evidence type="ECO:0000259" key="10">
    <source>
        <dbReference type="PROSITE" id="PS50041"/>
    </source>
</evidence>
<dbReference type="Gene3D" id="3.10.100.10">
    <property type="entry name" value="Mannose-Binding Protein A, subunit A"/>
    <property type="match status" value="2"/>
</dbReference>
<feature type="transmembrane region" description="Helical" evidence="9">
    <location>
        <begin position="12"/>
        <end position="30"/>
    </location>
</feature>
<dbReference type="InterPro" id="IPR000203">
    <property type="entry name" value="GPS"/>
</dbReference>
<dbReference type="WBParaSite" id="TCONS_00012617.p1">
    <property type="protein sequence ID" value="TCONS_00012617.p1"/>
    <property type="gene ID" value="XLOC_008280"/>
</dbReference>
<feature type="domain" description="G-protein coupled receptors family 2 profile 2" evidence="12">
    <location>
        <begin position="858"/>
        <end position="1097"/>
    </location>
</feature>
<dbReference type="InterPro" id="IPR001304">
    <property type="entry name" value="C-type_lectin-like"/>
</dbReference>
<dbReference type="WBParaSite" id="SSTP_0000494700.1">
    <property type="protein sequence ID" value="SSTP_0000494700.1"/>
    <property type="gene ID" value="SSTP_0000494700"/>
</dbReference>
<dbReference type="Proteomes" id="UP000035681">
    <property type="component" value="Unplaced"/>
</dbReference>
<evidence type="ECO:0000259" key="11">
    <source>
        <dbReference type="PROSITE" id="PS50221"/>
    </source>
</evidence>
<feature type="transmembrane region" description="Helical" evidence="9">
    <location>
        <begin position="1073"/>
        <end position="1096"/>
    </location>
</feature>
<dbReference type="InterPro" id="IPR043159">
    <property type="entry name" value="Lectin_gal-bd_sf"/>
</dbReference>
<dbReference type="GO" id="GO:0007166">
    <property type="term" value="P:cell surface receptor signaling pathway"/>
    <property type="evidence" value="ECO:0007669"/>
    <property type="project" value="InterPro"/>
</dbReference>
<feature type="transmembrane region" description="Helical" evidence="9">
    <location>
        <begin position="1002"/>
        <end position="1028"/>
    </location>
</feature>
<evidence type="ECO:0000256" key="2">
    <source>
        <dbReference type="ARBA" id="ARBA00007343"/>
    </source>
</evidence>
<feature type="transmembrane region" description="Helical" evidence="9">
    <location>
        <begin position="1049"/>
        <end position="1067"/>
    </location>
</feature>
<dbReference type="SMART" id="SM00303">
    <property type="entry name" value="GPS"/>
    <property type="match status" value="1"/>
</dbReference>
<dbReference type="GO" id="GO:0005886">
    <property type="term" value="C:plasma membrane"/>
    <property type="evidence" value="ECO:0007669"/>
    <property type="project" value="UniProtKB-SubCell"/>
</dbReference>
<dbReference type="Pfam" id="PF00002">
    <property type="entry name" value="7tm_2"/>
    <property type="match status" value="1"/>
</dbReference>
<dbReference type="PRINTS" id="PR00249">
    <property type="entry name" value="GPCRSECRETIN"/>
</dbReference>
<dbReference type="InterPro" id="IPR057244">
    <property type="entry name" value="GAIN_B"/>
</dbReference>
<reference evidence="14" key="1">
    <citation type="submission" date="2015-08" db="UniProtKB">
        <authorList>
            <consortium name="WormBaseParasite"/>
        </authorList>
    </citation>
    <scope>IDENTIFICATION</scope>
</reference>
<keyword evidence="6 9" id="KW-0472">Membrane</keyword>
<feature type="domain" description="GAIN-B" evidence="11">
    <location>
        <begin position="688"/>
        <end position="846"/>
    </location>
</feature>
<dbReference type="PROSITE" id="PS50261">
    <property type="entry name" value="G_PROTEIN_RECEP_F2_4"/>
    <property type="match status" value="1"/>
</dbReference>
<dbReference type="InterPro" id="IPR017981">
    <property type="entry name" value="GPCR_2-like_7TM"/>
</dbReference>
<dbReference type="PANTHER" id="PTHR12011">
    <property type="entry name" value="ADHESION G-PROTEIN COUPLED RECEPTOR"/>
    <property type="match status" value="1"/>
</dbReference>
<dbReference type="Gene3D" id="2.60.220.50">
    <property type="match status" value="1"/>
</dbReference>
<dbReference type="InterPro" id="IPR032471">
    <property type="entry name" value="AGRL2-4_GAIN_subdom_A"/>
</dbReference>
<evidence type="ECO:0000256" key="3">
    <source>
        <dbReference type="ARBA" id="ARBA00022475"/>
    </source>
</evidence>
<dbReference type="PROSITE" id="PS50221">
    <property type="entry name" value="GAIN_B"/>
    <property type="match status" value="1"/>
</dbReference>
<evidence type="ECO:0000256" key="4">
    <source>
        <dbReference type="ARBA" id="ARBA00022692"/>
    </source>
</evidence>
<organism evidence="14">
    <name type="scientific">Strongyloides stercoralis</name>
    <name type="common">Threadworm</name>
    <dbReference type="NCBI Taxonomy" id="6248"/>
    <lineage>
        <taxon>Eukaryota</taxon>
        <taxon>Metazoa</taxon>
        <taxon>Ecdysozoa</taxon>
        <taxon>Nematoda</taxon>
        <taxon>Chromadorea</taxon>
        <taxon>Rhabditida</taxon>
        <taxon>Tylenchina</taxon>
        <taxon>Panagrolaimomorpha</taxon>
        <taxon>Strongyloidoidea</taxon>
        <taxon>Strongyloididae</taxon>
        <taxon>Strongyloides</taxon>
    </lineage>
</organism>
<dbReference type="GO" id="GO:0004930">
    <property type="term" value="F:G protein-coupled receptor activity"/>
    <property type="evidence" value="ECO:0007669"/>
    <property type="project" value="InterPro"/>
</dbReference>
<dbReference type="CDD" id="cd22840">
    <property type="entry name" value="Gal_Rha_Lectin_LAT2"/>
    <property type="match status" value="1"/>
</dbReference>
<keyword evidence="5 9" id="KW-1133">Transmembrane helix</keyword>
<protein>
    <submittedName>
        <fullName evidence="14">C-type lectin domain-containing protein</fullName>
    </submittedName>
</protein>
<dbReference type="CDD" id="cd00037">
    <property type="entry name" value="CLECT"/>
    <property type="match status" value="2"/>
</dbReference>
<dbReference type="InterPro" id="IPR016187">
    <property type="entry name" value="CTDL_fold"/>
</dbReference>
<comment type="similarity">
    <text evidence="2">Belongs to the G-protein coupled receptor 2 family. Adhesion G-protein coupled receptor (ADGR) subfamily.</text>
</comment>
<feature type="transmembrane region" description="Helical" evidence="9">
    <location>
        <begin position="892"/>
        <end position="911"/>
    </location>
</feature>
<keyword evidence="7" id="KW-1015">Disulfide bond</keyword>
<comment type="subcellular location">
    <subcellularLocation>
        <location evidence="1">Cell membrane</location>
        <topology evidence="1">Multi-pass membrane protein</topology>
    </subcellularLocation>
</comment>
<dbReference type="SMART" id="SM00034">
    <property type="entry name" value="CLECT"/>
    <property type="match status" value="2"/>
</dbReference>
<feature type="transmembrane region" description="Helical" evidence="9">
    <location>
        <begin position="962"/>
        <end position="982"/>
    </location>
</feature>
<keyword evidence="3" id="KW-1003">Cell membrane</keyword>
<keyword evidence="13" id="KW-1185">Reference proteome</keyword>
<dbReference type="Gene3D" id="1.20.1070.10">
    <property type="entry name" value="Rhodopsin 7-helix transmembrane proteins"/>
    <property type="match status" value="1"/>
</dbReference>
<accession>A0A0K0E616</accession>
<evidence type="ECO:0000256" key="9">
    <source>
        <dbReference type="SAM" id="Phobius"/>
    </source>
</evidence>
<evidence type="ECO:0000256" key="6">
    <source>
        <dbReference type="ARBA" id="ARBA00023136"/>
    </source>
</evidence>
<feature type="transmembrane region" description="Helical" evidence="9">
    <location>
        <begin position="923"/>
        <end position="941"/>
    </location>
</feature>
<keyword evidence="8" id="KW-0325">Glycoprotein</keyword>
<dbReference type="FunFam" id="1.20.1070.10:FF:000058">
    <property type="entry name" value="Adhesion G protein-coupled receptor F5"/>
    <property type="match status" value="1"/>
</dbReference>
<dbReference type="Gene3D" id="2.60.120.740">
    <property type="match status" value="1"/>
</dbReference>
<dbReference type="PANTHER" id="PTHR12011:SF347">
    <property type="entry name" value="FI21270P1-RELATED"/>
    <property type="match status" value="1"/>
</dbReference>
<dbReference type="InterPro" id="IPR016186">
    <property type="entry name" value="C-type_lectin-like/link_sf"/>
</dbReference>
<keyword evidence="4 9" id="KW-0812">Transmembrane</keyword>
<evidence type="ECO:0000256" key="5">
    <source>
        <dbReference type="ARBA" id="ARBA00022989"/>
    </source>
</evidence>
<dbReference type="Pfam" id="PF16489">
    <property type="entry name" value="GAIN"/>
    <property type="match status" value="1"/>
</dbReference>
<evidence type="ECO:0000313" key="14">
    <source>
        <dbReference type="WBParaSite" id="SSTP_0000494700.1"/>
    </source>
</evidence>
<feature type="transmembrane region" description="Helical" evidence="9">
    <location>
        <begin position="860"/>
        <end position="880"/>
    </location>
</feature>
<dbReference type="SUPFAM" id="SSF56436">
    <property type="entry name" value="C-type lectin-like"/>
    <property type="match status" value="2"/>
</dbReference>
<dbReference type="PROSITE" id="PS50041">
    <property type="entry name" value="C_TYPE_LECTIN_2"/>
    <property type="match status" value="1"/>
</dbReference>
<dbReference type="SUPFAM" id="SSF81321">
    <property type="entry name" value="Family A G protein-coupled receptor-like"/>
    <property type="match status" value="1"/>
</dbReference>
<feature type="domain" description="C-type lectin" evidence="10">
    <location>
        <begin position="65"/>
        <end position="200"/>
    </location>
</feature>